<dbReference type="AlphaFoldDB" id="A0AAE1PAY3"/>
<dbReference type="EMBL" id="JAWZYT010002409">
    <property type="protein sequence ID" value="KAK4304546.1"/>
    <property type="molecule type" value="Genomic_DNA"/>
</dbReference>
<dbReference type="PANTHER" id="PTHR46704">
    <property type="entry name" value="CXC DOMAIN-CONTAINING PROTEIN-RELATED"/>
    <property type="match status" value="1"/>
</dbReference>
<reference evidence="1" key="1">
    <citation type="submission" date="2023-11" db="EMBL/GenBank/DDBJ databases">
        <title>Genome assemblies of two species of porcelain crab, Petrolisthes cinctipes and Petrolisthes manimaculis (Anomura: Porcellanidae).</title>
        <authorList>
            <person name="Angst P."/>
        </authorList>
    </citation>
    <scope>NUCLEOTIDE SEQUENCE</scope>
    <source>
        <strain evidence="1">PB745_02</strain>
        <tissue evidence="1">Gill</tissue>
    </source>
</reference>
<sequence>MRYELFRVKDGNVESEQLPPCQDCLYLHAARANYQAAIWHRALQADPQVPSPLECKGWSLGDNGELIITWMTGVPAPDVVLELLSCKCKKSCKVSSCQCMVNGLSCTQACFLQECENMKDKVVVPVQENGLDSDRDSDVQ</sequence>
<evidence type="ECO:0000313" key="2">
    <source>
        <dbReference type="Proteomes" id="UP001292094"/>
    </source>
</evidence>
<name>A0AAE1PAY3_9EUCA</name>
<proteinExistence type="predicted"/>
<evidence type="ECO:0000313" key="1">
    <source>
        <dbReference type="EMBL" id="KAK4304546.1"/>
    </source>
</evidence>
<comment type="caution">
    <text evidence="1">The sequence shown here is derived from an EMBL/GenBank/DDBJ whole genome shotgun (WGS) entry which is preliminary data.</text>
</comment>
<evidence type="ECO:0008006" key="3">
    <source>
        <dbReference type="Google" id="ProtNLM"/>
    </source>
</evidence>
<protein>
    <recommendedName>
        <fullName evidence="3">Tesmin/TSO1-like CXC domain-containing protein</fullName>
    </recommendedName>
</protein>
<gene>
    <name evidence="1" type="ORF">Pmani_023427</name>
</gene>
<organism evidence="1 2">
    <name type="scientific">Petrolisthes manimaculis</name>
    <dbReference type="NCBI Taxonomy" id="1843537"/>
    <lineage>
        <taxon>Eukaryota</taxon>
        <taxon>Metazoa</taxon>
        <taxon>Ecdysozoa</taxon>
        <taxon>Arthropoda</taxon>
        <taxon>Crustacea</taxon>
        <taxon>Multicrustacea</taxon>
        <taxon>Malacostraca</taxon>
        <taxon>Eumalacostraca</taxon>
        <taxon>Eucarida</taxon>
        <taxon>Decapoda</taxon>
        <taxon>Pleocyemata</taxon>
        <taxon>Anomura</taxon>
        <taxon>Galatheoidea</taxon>
        <taxon>Porcellanidae</taxon>
        <taxon>Petrolisthes</taxon>
    </lineage>
</organism>
<dbReference type="PANTHER" id="PTHR46704:SF9">
    <property type="entry name" value="BHLH DOMAIN-CONTAINING PROTEIN"/>
    <property type="match status" value="1"/>
</dbReference>
<keyword evidence="2" id="KW-1185">Reference proteome</keyword>
<accession>A0AAE1PAY3</accession>
<dbReference type="Proteomes" id="UP001292094">
    <property type="component" value="Unassembled WGS sequence"/>
</dbReference>